<evidence type="ECO:0000256" key="1">
    <source>
        <dbReference type="SAM" id="MobiDB-lite"/>
    </source>
</evidence>
<dbReference type="Proteomes" id="UP000267049">
    <property type="component" value="Unassembled WGS sequence"/>
</dbReference>
<reference evidence="3 4" key="1">
    <citation type="submission" date="2018-11" db="EMBL/GenBank/DDBJ databases">
        <title>Lysobacter cryohumiis sp. nov., isolated from soil in the Tianshan Mountains, Xinjiang, China.</title>
        <authorList>
            <person name="Luo Y."/>
            <person name="Sheng H."/>
        </authorList>
    </citation>
    <scope>NUCLEOTIDE SEQUENCE [LARGE SCALE GENOMIC DNA]</scope>
    <source>
        <strain evidence="3 4">ZS60</strain>
    </source>
</reference>
<evidence type="ECO:0000313" key="3">
    <source>
        <dbReference type="EMBL" id="RNF85989.1"/>
    </source>
</evidence>
<gene>
    <name evidence="3" type="ORF">EER27_00705</name>
</gene>
<evidence type="ECO:0000259" key="2">
    <source>
        <dbReference type="Pfam" id="PF13349"/>
    </source>
</evidence>
<dbReference type="InterPro" id="IPR025164">
    <property type="entry name" value="Toastrack_DUF4097"/>
</dbReference>
<dbReference type="EMBL" id="RIBS01000001">
    <property type="protein sequence ID" value="RNF85989.1"/>
    <property type="molecule type" value="Genomic_DNA"/>
</dbReference>
<name>A0A3M8SXH0_9GAMM</name>
<feature type="region of interest" description="Disordered" evidence="1">
    <location>
        <begin position="409"/>
        <end position="431"/>
    </location>
</feature>
<accession>A0A3M8SXH0</accession>
<sequence length="452" mass="48100">MPHQRPISGPALRHACSRLVVLPRYAGSRPWPLPPACCWRSGWLPASTRSGCRPPRPARQAWCSARPTAWRVTTRRRCARFRRPRCRRACVLRLTTSTAASCRSARRWSTNPIPCDCSSSCAVLTTDASRWHSASPTADRRTAMSNHRPSGHAALFAATLLAAAGSLHAATPIDQTRPLDPRGRIEIENLKGSIEVRAWDRPEVRVQGSLGAGVEKLEIEGDGKRLMVKVRYPGRSGFGLFSSNDRTEPTHLVLNVPLRADLDIDSVSARVLVDGVAPGELSIDSVSGDVTVAAAPGEANVDSVSGDLRLTINGDNVAVESVSGDIELRGRLGGEISTESVSGRIDIAVQPGSSLRKLTGSSVSGDMRIATALAGSGRIALDTVSGDIRLRLPRNLSATVTGESFSGDLSAPGANIVRPKHGPGSSLEHRYGGGSAEVRIETFSGDASLQLE</sequence>
<dbReference type="Pfam" id="PF13349">
    <property type="entry name" value="DUF4097"/>
    <property type="match status" value="1"/>
</dbReference>
<comment type="caution">
    <text evidence="3">The sequence shown here is derived from an EMBL/GenBank/DDBJ whole genome shotgun (WGS) entry which is preliminary data.</text>
</comment>
<evidence type="ECO:0000313" key="4">
    <source>
        <dbReference type="Proteomes" id="UP000267049"/>
    </source>
</evidence>
<protein>
    <recommendedName>
        <fullName evidence="2">DUF4097 domain-containing protein</fullName>
    </recommendedName>
</protein>
<dbReference type="Gene3D" id="2.160.20.120">
    <property type="match status" value="1"/>
</dbReference>
<proteinExistence type="predicted"/>
<keyword evidence="4" id="KW-1185">Reference proteome</keyword>
<organism evidence="3 4">
    <name type="scientific">Montanilutibacter psychrotolerans</name>
    <dbReference type="NCBI Taxonomy" id="1327343"/>
    <lineage>
        <taxon>Bacteria</taxon>
        <taxon>Pseudomonadati</taxon>
        <taxon>Pseudomonadota</taxon>
        <taxon>Gammaproteobacteria</taxon>
        <taxon>Lysobacterales</taxon>
        <taxon>Lysobacteraceae</taxon>
        <taxon>Montanilutibacter</taxon>
    </lineage>
</organism>
<feature type="domain" description="DUF4097" evidence="2">
    <location>
        <begin position="184"/>
        <end position="449"/>
    </location>
</feature>
<dbReference type="AlphaFoldDB" id="A0A3M8SXH0"/>
<dbReference type="OrthoDB" id="7056452at2"/>